<proteinExistence type="predicted"/>
<feature type="compositionally biased region" description="Low complexity" evidence="1">
    <location>
        <begin position="147"/>
        <end position="160"/>
    </location>
</feature>
<name>A0A4V1M4Q4_TREME</name>
<feature type="compositionally biased region" description="Low complexity" evidence="1">
    <location>
        <begin position="9"/>
        <end position="30"/>
    </location>
</feature>
<feature type="compositionally biased region" description="Polar residues" evidence="1">
    <location>
        <begin position="54"/>
        <end position="93"/>
    </location>
</feature>
<dbReference type="STRING" id="5217.A0A4V1M4Q4"/>
<feature type="region of interest" description="Disordered" evidence="1">
    <location>
        <begin position="1"/>
        <end position="93"/>
    </location>
</feature>
<evidence type="ECO:0000313" key="2">
    <source>
        <dbReference type="EMBL" id="RXK41177.1"/>
    </source>
</evidence>
<feature type="region of interest" description="Disordered" evidence="1">
    <location>
        <begin position="106"/>
        <end position="198"/>
    </location>
</feature>
<protein>
    <submittedName>
        <fullName evidence="2">Uncharacterized protein</fullName>
    </submittedName>
</protein>
<dbReference type="InParanoid" id="A0A4V1M4Q4"/>
<accession>A0A4V1M4Q4</accession>
<dbReference type="OrthoDB" id="3345971at2759"/>
<dbReference type="VEuPathDB" id="FungiDB:TREMEDRAFT_69764"/>
<dbReference type="InterPro" id="IPR014752">
    <property type="entry name" value="Arrestin-like_C"/>
</dbReference>
<gene>
    <name evidence="2" type="ORF">M231_01582</name>
</gene>
<feature type="compositionally biased region" description="Low complexity" evidence="1">
    <location>
        <begin position="185"/>
        <end position="198"/>
    </location>
</feature>
<organism evidence="2 3">
    <name type="scientific">Tremella mesenterica</name>
    <name type="common">Jelly fungus</name>
    <dbReference type="NCBI Taxonomy" id="5217"/>
    <lineage>
        <taxon>Eukaryota</taxon>
        <taxon>Fungi</taxon>
        <taxon>Dikarya</taxon>
        <taxon>Basidiomycota</taxon>
        <taxon>Agaricomycotina</taxon>
        <taxon>Tremellomycetes</taxon>
        <taxon>Tremellales</taxon>
        <taxon>Tremellaceae</taxon>
        <taxon>Tremella</taxon>
    </lineage>
</organism>
<feature type="compositionally biased region" description="Polar residues" evidence="1">
    <location>
        <begin position="111"/>
        <end position="123"/>
    </location>
</feature>
<dbReference type="Proteomes" id="UP000289152">
    <property type="component" value="Unassembled WGS sequence"/>
</dbReference>
<comment type="caution">
    <text evidence="2">The sequence shown here is derived from an EMBL/GenBank/DDBJ whole genome shotgun (WGS) entry which is preliminary data.</text>
</comment>
<keyword evidence="3" id="KW-1185">Reference proteome</keyword>
<dbReference type="Gene3D" id="2.60.40.640">
    <property type="match status" value="1"/>
</dbReference>
<sequence>MSDPPPRGRLPSASSTPTSSSPLSRTTTTPDGSITSPNPSPTIRRIPSGLSRPIYTSSTRHVSNPNTSHAFHTPTISDDASSPRSHTQSESPLSARTAMLALRNPRAGSPSIRSNPDPSTGHSVSHGARFGTNSSPGASRDRPGLFRRISSPAPPSYARSSLDRSPSDNPSDMDERPRVPPPIYLRSSSPQPQSGRGSLRIHVPAWGVVFVRPPRQLELHPSETNVREPPTEDTVLTGTLEVVMKERRRCQTISVGVQSVCRLHMGPKRGWEEDGIFERGVEVLGGNSEGIWLEKGSQSFSFSILLPATLATHDRHTHCRLSYILTARIEGIPTSSSSLNYFKRDSSLSKDIEFKSDFEIVIARSDRLAMARSKSGESFSPNLDPNTQDDTAITIGEGSPSLTGLYHRQQSNDIQNIPTLNLGKTKMDDTRSIMSVKSNMSDNGQRTEKQGWLKGDMVTSRSLIVYANPSSTGDVSQLDLRKDGFVDGLGSWIFSVTSDQFSISSVLLLSVHFPSPSPKVTIFLLRLLLSQSYSIISPRTPNDPPHMPEAPKNHVLYQVGRAHKSGERFPSHEVNSLWRGPEAGGKVKVSEEGLKIRAIARMPDHDKIRPTTNEGTITPIRVNHALLLQVFYSVNGESITGAPIEGPGELRMMQCCCTASALHLPDYQTADASPRTNIDEMLASPPSKHYCMCGSTFAELSEAAMQRQQAVEQDEPGGSLEGQRERSGRNTNGKEDEARLSRSSPG</sequence>
<evidence type="ECO:0000313" key="3">
    <source>
        <dbReference type="Proteomes" id="UP000289152"/>
    </source>
</evidence>
<evidence type="ECO:0000256" key="1">
    <source>
        <dbReference type="SAM" id="MobiDB-lite"/>
    </source>
</evidence>
<feature type="compositionally biased region" description="Basic and acidic residues" evidence="1">
    <location>
        <begin position="722"/>
        <end position="740"/>
    </location>
</feature>
<dbReference type="EMBL" id="SDIL01000011">
    <property type="protein sequence ID" value="RXK41177.1"/>
    <property type="molecule type" value="Genomic_DNA"/>
</dbReference>
<dbReference type="AlphaFoldDB" id="A0A4V1M4Q4"/>
<reference evidence="2 3" key="1">
    <citation type="submission" date="2016-06" db="EMBL/GenBank/DDBJ databases">
        <title>Evolution of pathogenesis and genome organization in the Tremellales.</title>
        <authorList>
            <person name="Cuomo C."/>
            <person name="Litvintseva A."/>
            <person name="Heitman J."/>
            <person name="Chen Y."/>
            <person name="Sun S."/>
            <person name="Springer D."/>
            <person name="Dromer F."/>
            <person name="Young S."/>
            <person name="Zeng Q."/>
            <person name="Chapman S."/>
            <person name="Gujja S."/>
            <person name="Saif S."/>
            <person name="Birren B."/>
        </authorList>
    </citation>
    <scope>NUCLEOTIDE SEQUENCE [LARGE SCALE GENOMIC DNA]</scope>
    <source>
        <strain evidence="2 3">ATCC 28783</strain>
    </source>
</reference>
<feature type="region of interest" description="Disordered" evidence="1">
    <location>
        <begin position="704"/>
        <end position="746"/>
    </location>
</feature>